<dbReference type="Pfam" id="PF00891">
    <property type="entry name" value="Methyltransf_2"/>
    <property type="match status" value="1"/>
</dbReference>
<name>A0AAI8VKK0_9PEZI</name>
<dbReference type="InterPro" id="IPR036388">
    <property type="entry name" value="WH-like_DNA-bd_sf"/>
</dbReference>
<keyword evidence="1" id="KW-0489">Methyltransferase</keyword>
<dbReference type="Gene3D" id="1.10.10.10">
    <property type="entry name" value="Winged helix-like DNA-binding domain superfamily/Winged helix DNA-binding domain"/>
    <property type="match status" value="1"/>
</dbReference>
<evidence type="ECO:0000256" key="2">
    <source>
        <dbReference type="ARBA" id="ARBA00022679"/>
    </source>
</evidence>
<evidence type="ECO:0000313" key="6">
    <source>
        <dbReference type="EMBL" id="CAJ2509520.1"/>
    </source>
</evidence>
<gene>
    <name evidence="6" type="ORF">KHLLAP_LOCUS9988</name>
</gene>
<dbReference type="GO" id="GO:0032259">
    <property type="term" value="P:methylation"/>
    <property type="evidence" value="ECO:0007669"/>
    <property type="project" value="UniProtKB-KW"/>
</dbReference>
<protein>
    <submittedName>
        <fullName evidence="6">Uu.00g145460.m01.CDS01</fullName>
    </submittedName>
</protein>
<keyword evidence="7" id="KW-1185">Reference proteome</keyword>
<keyword evidence="2" id="KW-0808">Transferase</keyword>
<dbReference type="PANTHER" id="PTHR43712">
    <property type="entry name" value="PUTATIVE (AFU_ORTHOLOGUE AFUA_4G14580)-RELATED"/>
    <property type="match status" value="1"/>
</dbReference>
<evidence type="ECO:0000256" key="1">
    <source>
        <dbReference type="ARBA" id="ARBA00022603"/>
    </source>
</evidence>
<keyword evidence="3" id="KW-0949">S-adenosyl-L-methionine</keyword>
<accession>A0AAI8VKK0</accession>
<dbReference type="Gene3D" id="3.40.50.150">
    <property type="entry name" value="Vaccinia Virus protein VP39"/>
    <property type="match status" value="1"/>
</dbReference>
<evidence type="ECO:0000256" key="3">
    <source>
        <dbReference type="ARBA" id="ARBA00022691"/>
    </source>
</evidence>
<dbReference type="PROSITE" id="PS51683">
    <property type="entry name" value="SAM_OMT_II"/>
    <property type="match status" value="1"/>
</dbReference>
<dbReference type="EMBL" id="CAUWAG010000012">
    <property type="protein sequence ID" value="CAJ2509520.1"/>
    <property type="molecule type" value="Genomic_DNA"/>
</dbReference>
<dbReference type="InterPro" id="IPR001077">
    <property type="entry name" value="COMT_C"/>
</dbReference>
<comment type="caution">
    <text evidence="6">The sequence shown here is derived from an EMBL/GenBank/DDBJ whole genome shotgun (WGS) entry which is preliminary data.</text>
</comment>
<dbReference type="PIRSF" id="PIRSF005739">
    <property type="entry name" value="O-mtase"/>
    <property type="match status" value="1"/>
</dbReference>
<dbReference type="PANTHER" id="PTHR43712:SF8">
    <property type="entry name" value="O-METHYLTRANSFERASE AF390-400"/>
    <property type="match status" value="1"/>
</dbReference>
<dbReference type="GO" id="GO:0008171">
    <property type="term" value="F:O-methyltransferase activity"/>
    <property type="evidence" value="ECO:0007669"/>
    <property type="project" value="InterPro"/>
</dbReference>
<proteinExistence type="predicted"/>
<evidence type="ECO:0000313" key="7">
    <source>
        <dbReference type="Proteomes" id="UP001295740"/>
    </source>
</evidence>
<feature type="active site" description="Proton acceptor" evidence="4">
    <location>
        <position position="307"/>
    </location>
</feature>
<dbReference type="AlphaFoldDB" id="A0AAI8VKK0"/>
<organism evidence="6 7">
    <name type="scientific">Anthostomella pinea</name>
    <dbReference type="NCBI Taxonomy" id="933095"/>
    <lineage>
        <taxon>Eukaryota</taxon>
        <taxon>Fungi</taxon>
        <taxon>Dikarya</taxon>
        <taxon>Ascomycota</taxon>
        <taxon>Pezizomycotina</taxon>
        <taxon>Sordariomycetes</taxon>
        <taxon>Xylariomycetidae</taxon>
        <taxon>Xylariales</taxon>
        <taxon>Xylariaceae</taxon>
        <taxon>Anthostomella</taxon>
    </lineage>
</organism>
<sequence length="399" mass="43546">MSSNVEDIVASLNAIGPDAHGNSNEAARQQVLDAARRLVNRTQNPWERAWELAIAGPSVFSATQVLLDLGVFEGWAKNGGRESSLDELLTLCNAKCETNLLRRLLRILASFNVIEETGEDQWKATDFSLELGKPDGPIALTILSGTHHAIPAGENLPGYLAKTSYREPLDPNKGNYADFDDQGLDFFARCQADPRYQASFINGIMVGIATQKVDWTEVYDTKSLVDGFSSSDGGVCVVDTGGAHGIDIMRMLARHPELPQGALVLQDLPDVVAMAKIDSKIETMPYNFFTPQPVQGSRAYFMHAVLHDWTDPEAKIILGNLAPAMKKGHSKLLIYEVVIPPTGASPLQTTVDIGLMTLLSAAERTEAMWRQLIESCGLKVVKIWTNPLAMESVIEAELA</sequence>
<dbReference type="SUPFAM" id="SSF46785">
    <property type="entry name" value="Winged helix' DNA-binding domain"/>
    <property type="match status" value="1"/>
</dbReference>
<evidence type="ECO:0000256" key="4">
    <source>
        <dbReference type="PIRSR" id="PIRSR005739-1"/>
    </source>
</evidence>
<dbReference type="InterPro" id="IPR036390">
    <property type="entry name" value="WH_DNA-bd_sf"/>
</dbReference>
<dbReference type="SUPFAM" id="SSF53335">
    <property type="entry name" value="S-adenosyl-L-methionine-dependent methyltransferases"/>
    <property type="match status" value="1"/>
</dbReference>
<reference evidence="6" key="1">
    <citation type="submission" date="2023-10" db="EMBL/GenBank/DDBJ databases">
        <authorList>
            <person name="Hackl T."/>
        </authorList>
    </citation>
    <scope>NUCLEOTIDE SEQUENCE</scope>
</reference>
<dbReference type="InterPro" id="IPR016461">
    <property type="entry name" value="COMT-like"/>
</dbReference>
<dbReference type="InterPro" id="IPR029063">
    <property type="entry name" value="SAM-dependent_MTases_sf"/>
</dbReference>
<feature type="domain" description="O-methyltransferase C-terminal" evidence="5">
    <location>
        <begin position="236"/>
        <end position="377"/>
    </location>
</feature>
<dbReference type="Proteomes" id="UP001295740">
    <property type="component" value="Unassembled WGS sequence"/>
</dbReference>
<evidence type="ECO:0000259" key="5">
    <source>
        <dbReference type="Pfam" id="PF00891"/>
    </source>
</evidence>